<protein>
    <submittedName>
        <fullName evidence="1">Uncharacterized protein</fullName>
    </submittedName>
</protein>
<accession>A0A545AN43</accession>
<dbReference type="EMBL" id="VIRS01000016">
    <property type="protein sequence ID" value="TQS42747.1"/>
    <property type="molecule type" value="Genomic_DNA"/>
</dbReference>
<comment type="caution">
    <text evidence="1">The sequence shown here is derived from an EMBL/GenBank/DDBJ whole genome shotgun (WGS) entry which is preliminary data.</text>
</comment>
<dbReference type="OrthoDB" id="2638022at2"/>
<keyword evidence="2" id="KW-1185">Reference proteome</keyword>
<dbReference type="InParanoid" id="A0A545AN43"/>
<dbReference type="AlphaFoldDB" id="A0A545AN43"/>
<dbReference type="Proteomes" id="UP000317982">
    <property type="component" value="Unassembled WGS sequence"/>
</dbReference>
<sequence length="94" mass="10687">MRMTFEVGQTERHQVTFSFNRFWGGLSIKVDGVSIVKTVSFASVGLVRHWDFVVGQHEQHQVRIEKHRELAFAGFRPQPVYAFVDGQLVAQGVA</sequence>
<reference evidence="1 2" key="1">
    <citation type="submission" date="2019-07" db="EMBL/GenBank/DDBJ databases">
        <title>Cryptosporangium phraense sp. nov., isolated from plant litter.</title>
        <authorList>
            <person name="Suriyachadkun C."/>
        </authorList>
    </citation>
    <scope>NUCLEOTIDE SEQUENCE [LARGE SCALE GENOMIC DNA]</scope>
    <source>
        <strain evidence="1 2">A-T 5661</strain>
    </source>
</reference>
<organism evidence="1 2">
    <name type="scientific">Cryptosporangium phraense</name>
    <dbReference type="NCBI Taxonomy" id="2593070"/>
    <lineage>
        <taxon>Bacteria</taxon>
        <taxon>Bacillati</taxon>
        <taxon>Actinomycetota</taxon>
        <taxon>Actinomycetes</taxon>
        <taxon>Cryptosporangiales</taxon>
        <taxon>Cryptosporangiaceae</taxon>
        <taxon>Cryptosporangium</taxon>
    </lineage>
</organism>
<evidence type="ECO:0000313" key="1">
    <source>
        <dbReference type="EMBL" id="TQS42747.1"/>
    </source>
</evidence>
<gene>
    <name evidence="1" type="ORF">FL583_22035</name>
</gene>
<evidence type="ECO:0000313" key="2">
    <source>
        <dbReference type="Proteomes" id="UP000317982"/>
    </source>
</evidence>
<name>A0A545AN43_9ACTN</name>
<proteinExistence type="predicted"/>